<dbReference type="PANTHER" id="PTHR39210:SF1">
    <property type="entry name" value="HEPARIN-SULFATE LYASE"/>
    <property type="match status" value="1"/>
</dbReference>
<protein>
    <submittedName>
        <fullName evidence="7">Uncharacterized protein</fullName>
    </submittedName>
</protein>
<organism evidence="7 8">
    <name type="scientific">Bacillus altitudinis</name>
    <dbReference type="NCBI Taxonomy" id="293387"/>
    <lineage>
        <taxon>Bacteria</taxon>
        <taxon>Bacillati</taxon>
        <taxon>Bacillota</taxon>
        <taxon>Bacilli</taxon>
        <taxon>Bacillales</taxon>
        <taxon>Bacillaceae</taxon>
        <taxon>Bacillus</taxon>
    </lineage>
</organism>
<keyword evidence="3" id="KW-0574">Periplasm</keyword>
<dbReference type="PANTHER" id="PTHR39210">
    <property type="entry name" value="HEPARIN-SULFATE LYASE"/>
    <property type="match status" value="1"/>
</dbReference>
<proteinExistence type="predicted"/>
<dbReference type="Proteomes" id="UP000433089">
    <property type="component" value="Unassembled WGS sequence"/>
</dbReference>
<dbReference type="GO" id="GO:0016829">
    <property type="term" value="F:lyase activity"/>
    <property type="evidence" value="ECO:0007669"/>
    <property type="project" value="UniProtKB-KW"/>
</dbReference>
<evidence type="ECO:0000259" key="5">
    <source>
        <dbReference type="Pfam" id="PF07940"/>
    </source>
</evidence>
<keyword evidence="4" id="KW-0456">Lyase</keyword>
<dbReference type="SUPFAM" id="SSF48230">
    <property type="entry name" value="Chondroitin AC/alginate lyase"/>
    <property type="match status" value="1"/>
</dbReference>
<sequence length="568" mass="66391">MIFKRSKPNKNTITNADKIVDNHLYVHSAWPTVKVDDITWKENPYNDITWCFYLHSLDIVAYLMHAYEINPELKYLEKAKEIINSWILTNPSKEEQVSKFAWKDHSVANRIVNIIHFWTNYKNSSIFDESFAEIITQTLIKHGDYLEDDKNHTFINNHGIFQDRSLIELSLVFPHLSNSNRWYSKAINRFMQHAKKDVAPSGVHLEHSAAYHIVVMNLFKSINEFLKYHKKEVSELSFLIYKMEDYLAYVVKPDGKIPMTGDSGPDGITYLSTDNITNPTLLYTRTKGRTGKQPDIDKVYTDAGISIFRNNWDYNDDQLYLKFLAGFHSRTHKHADDLSFLLSIGETDFFVDSGKYNYQEKDSYRKYFRSSKAHNTITVNRKSYEISDEQVGNSKIQNYGLHEDYSFVTGIHSLYAGVKVKRTLIYLKRLESIIIFDELTSNKLRTYSQIFNIDKNVKTTVETKKKVLLESTLNGRTIELLQLNHVTEFKRYEGHTDPIEGWQSSVFNKKYPITQIQFSNKGIDLEYRTILNTNLDIGIKYFSTRKSEDDKMVYLITDKNNEKIVITI</sequence>
<dbReference type="EMBL" id="CABWLH010000010">
    <property type="protein sequence ID" value="VXC18199.1"/>
    <property type="molecule type" value="Genomic_DNA"/>
</dbReference>
<evidence type="ECO:0000313" key="8">
    <source>
        <dbReference type="Proteomes" id="UP000433089"/>
    </source>
</evidence>
<dbReference type="GO" id="GO:0042597">
    <property type="term" value="C:periplasmic space"/>
    <property type="evidence" value="ECO:0007669"/>
    <property type="project" value="UniProtKB-SubCell"/>
</dbReference>
<dbReference type="Pfam" id="PF07940">
    <property type="entry name" value="Hepar_II_III_C"/>
    <property type="match status" value="1"/>
</dbReference>
<evidence type="ECO:0000256" key="2">
    <source>
        <dbReference type="ARBA" id="ARBA00022729"/>
    </source>
</evidence>
<dbReference type="InterPro" id="IPR012480">
    <property type="entry name" value="Hepar_II_III_C"/>
</dbReference>
<feature type="domain" description="Heparin-sulfate lyase N-terminal" evidence="6">
    <location>
        <begin position="17"/>
        <end position="266"/>
    </location>
</feature>
<dbReference type="RefSeq" id="WP_061420262.1">
    <property type="nucleotide sequence ID" value="NZ_CP126456.1"/>
</dbReference>
<dbReference type="AlphaFoldDB" id="A0A653WHA9"/>
<dbReference type="Gene3D" id="1.50.10.100">
    <property type="entry name" value="Chondroitin AC/alginate lyase"/>
    <property type="match status" value="1"/>
</dbReference>
<dbReference type="InterPro" id="IPR008929">
    <property type="entry name" value="Chondroitin_lyas"/>
</dbReference>
<dbReference type="InterPro" id="IPR031680">
    <property type="entry name" value="Hepar_II_III_N"/>
</dbReference>
<evidence type="ECO:0000259" key="6">
    <source>
        <dbReference type="Pfam" id="PF16889"/>
    </source>
</evidence>
<evidence type="ECO:0000256" key="3">
    <source>
        <dbReference type="ARBA" id="ARBA00022764"/>
    </source>
</evidence>
<dbReference type="Gene3D" id="2.70.98.70">
    <property type="match status" value="1"/>
</dbReference>
<reference evidence="7 8" key="1">
    <citation type="submission" date="2019-10" db="EMBL/GenBank/DDBJ databases">
        <authorList>
            <person name="Karimi E."/>
        </authorList>
    </citation>
    <scope>NUCLEOTIDE SEQUENCE [LARGE SCALE GENOMIC DNA]</scope>
    <source>
        <strain evidence="7">Bacillus sp. 348</strain>
    </source>
</reference>
<feature type="domain" description="Heparinase II/III-like C-terminal" evidence="5">
    <location>
        <begin position="298"/>
        <end position="522"/>
    </location>
</feature>
<gene>
    <name evidence="7" type="ORF">BACI348_50474</name>
</gene>
<evidence type="ECO:0000256" key="4">
    <source>
        <dbReference type="ARBA" id="ARBA00023239"/>
    </source>
</evidence>
<name>A0A653WHA9_BACAB</name>
<accession>A0A653WHA9</accession>
<comment type="subcellular location">
    <subcellularLocation>
        <location evidence="1">Periplasm</location>
    </subcellularLocation>
</comment>
<evidence type="ECO:0000313" key="7">
    <source>
        <dbReference type="EMBL" id="VXC18199.1"/>
    </source>
</evidence>
<dbReference type="Pfam" id="PF16889">
    <property type="entry name" value="Hepar_II_III_N"/>
    <property type="match status" value="1"/>
</dbReference>
<evidence type="ECO:0000256" key="1">
    <source>
        <dbReference type="ARBA" id="ARBA00004418"/>
    </source>
</evidence>
<keyword evidence="2" id="KW-0732">Signal</keyword>